<dbReference type="Gene3D" id="3.90.70.10">
    <property type="entry name" value="Cysteine proteinases"/>
    <property type="match status" value="1"/>
</dbReference>
<protein>
    <recommendedName>
        <fullName evidence="2">ubiquitinyl hydrolase 1</fullName>
        <ecNumber evidence="2">3.4.19.12</ecNumber>
    </recommendedName>
</protein>
<dbReference type="EMBL" id="JACEEZ010002337">
    <property type="protein sequence ID" value="KAG0728299.1"/>
    <property type="molecule type" value="Genomic_DNA"/>
</dbReference>
<dbReference type="PROSITE" id="PS50235">
    <property type="entry name" value="USP_3"/>
    <property type="match status" value="1"/>
</dbReference>
<feature type="domain" description="USP" evidence="4">
    <location>
        <begin position="1"/>
        <end position="321"/>
    </location>
</feature>
<comment type="catalytic activity">
    <reaction evidence="1">
        <text>Thiol-dependent hydrolysis of ester, thioester, amide, peptide and isopeptide bonds formed by the C-terminal Gly of ubiquitin (a 76-residue protein attached to proteins as an intracellular targeting signal).</text>
        <dbReference type="EC" id="3.4.19.12"/>
    </reaction>
</comment>
<feature type="compositionally biased region" description="Pro residues" evidence="3">
    <location>
        <begin position="1"/>
        <end position="12"/>
    </location>
</feature>
<comment type="caution">
    <text evidence="5">The sequence shown here is derived from an EMBL/GenBank/DDBJ whole genome shotgun (WGS) entry which is preliminary data.</text>
</comment>
<dbReference type="InterPro" id="IPR050185">
    <property type="entry name" value="Ub_carboxyl-term_hydrolase"/>
</dbReference>
<dbReference type="InterPro" id="IPR038765">
    <property type="entry name" value="Papain-like_cys_pep_sf"/>
</dbReference>
<dbReference type="Pfam" id="PF00443">
    <property type="entry name" value="UCH"/>
    <property type="match status" value="1"/>
</dbReference>
<feature type="compositionally biased region" description="Polar residues" evidence="3">
    <location>
        <begin position="21"/>
        <end position="33"/>
    </location>
</feature>
<evidence type="ECO:0000313" key="6">
    <source>
        <dbReference type="Proteomes" id="UP000770661"/>
    </source>
</evidence>
<dbReference type="GO" id="GO:0004843">
    <property type="term" value="F:cysteine-type deubiquitinase activity"/>
    <property type="evidence" value="ECO:0007669"/>
    <property type="project" value="UniProtKB-EC"/>
</dbReference>
<organism evidence="5 6">
    <name type="scientific">Chionoecetes opilio</name>
    <name type="common">Atlantic snow crab</name>
    <name type="synonym">Cancer opilio</name>
    <dbReference type="NCBI Taxonomy" id="41210"/>
    <lineage>
        <taxon>Eukaryota</taxon>
        <taxon>Metazoa</taxon>
        <taxon>Ecdysozoa</taxon>
        <taxon>Arthropoda</taxon>
        <taxon>Crustacea</taxon>
        <taxon>Multicrustacea</taxon>
        <taxon>Malacostraca</taxon>
        <taxon>Eumalacostraca</taxon>
        <taxon>Eucarida</taxon>
        <taxon>Decapoda</taxon>
        <taxon>Pleocyemata</taxon>
        <taxon>Brachyura</taxon>
        <taxon>Eubrachyura</taxon>
        <taxon>Majoidea</taxon>
        <taxon>Majidae</taxon>
        <taxon>Chionoecetes</taxon>
    </lineage>
</organism>
<feature type="region of interest" description="Disordered" evidence="3">
    <location>
        <begin position="1"/>
        <end position="35"/>
    </location>
</feature>
<name>A0A8J5D0L1_CHIOP</name>
<dbReference type="SUPFAM" id="SSF54001">
    <property type="entry name" value="Cysteine proteinases"/>
    <property type="match status" value="1"/>
</dbReference>
<dbReference type="InterPro" id="IPR001394">
    <property type="entry name" value="Peptidase_C19_UCH"/>
</dbReference>
<keyword evidence="5" id="KW-0378">Hydrolase</keyword>
<dbReference type="InterPro" id="IPR018200">
    <property type="entry name" value="USP_CS"/>
</dbReference>
<evidence type="ECO:0000256" key="1">
    <source>
        <dbReference type="ARBA" id="ARBA00000707"/>
    </source>
</evidence>
<proteinExistence type="predicted"/>
<dbReference type="InterPro" id="IPR028889">
    <property type="entry name" value="USP"/>
</dbReference>
<dbReference type="OrthoDB" id="265776at2759"/>
<evidence type="ECO:0000256" key="2">
    <source>
        <dbReference type="ARBA" id="ARBA00012759"/>
    </source>
</evidence>
<dbReference type="GO" id="GO:0016579">
    <property type="term" value="P:protein deubiquitination"/>
    <property type="evidence" value="ECO:0007669"/>
    <property type="project" value="InterPro"/>
</dbReference>
<evidence type="ECO:0000259" key="4">
    <source>
        <dbReference type="PROSITE" id="PS50235"/>
    </source>
</evidence>
<dbReference type="EC" id="3.4.19.12" evidence="2"/>
<reference evidence="5" key="1">
    <citation type="submission" date="2020-07" db="EMBL/GenBank/DDBJ databases">
        <title>The High-quality genome of the commercially important snow crab, Chionoecetes opilio.</title>
        <authorList>
            <person name="Jeong J.-H."/>
            <person name="Ryu S."/>
        </authorList>
    </citation>
    <scope>NUCLEOTIDE SEQUENCE</scope>
    <source>
        <strain evidence="5">MADBK_172401_WGS</strain>
        <tissue evidence="5">Digestive gland</tissue>
    </source>
</reference>
<accession>A0A8J5D0L1</accession>
<evidence type="ECO:0000256" key="3">
    <source>
        <dbReference type="SAM" id="MobiDB-lite"/>
    </source>
</evidence>
<keyword evidence="6" id="KW-1185">Reference proteome</keyword>
<dbReference type="PANTHER" id="PTHR21646">
    <property type="entry name" value="UBIQUITIN CARBOXYL-TERMINAL HYDROLASE"/>
    <property type="match status" value="1"/>
</dbReference>
<sequence>MEDFLRPPPPQVSPSLPTSKAAPTTPSSKQTGSGAHCRSVLLTPCRSPSLRRRLPAARWERGCAVYSLDVAPPGGRLGWPQTTQLVHLYLLRVTGILRLSVSSVKALNGVQPTTRWISSPKLPAACLCLMVLHPPPLLQTVDTLRRSLSPHTNHLARTLSGLRVCLYSIMTTSVYPLPKYLRRELWLRRHNIVSARIRLGYRPVCRSLSGGQSSLPPPCSCVIAPKPIVFSTTYCTSMSPVRDMLPQGTALTRCAQKKATTLYDLYGVCHHQGTSTWGHYTASCRAMEGGAWHSFSDEVVTECPGNTPSLDGAHLLFYETRE</sequence>
<dbReference type="PROSITE" id="PS00973">
    <property type="entry name" value="USP_2"/>
    <property type="match status" value="1"/>
</dbReference>
<dbReference type="AlphaFoldDB" id="A0A8J5D0L1"/>
<dbReference type="Proteomes" id="UP000770661">
    <property type="component" value="Unassembled WGS sequence"/>
</dbReference>
<evidence type="ECO:0000313" key="5">
    <source>
        <dbReference type="EMBL" id="KAG0728299.1"/>
    </source>
</evidence>
<gene>
    <name evidence="5" type="primary">Usp43</name>
    <name evidence="5" type="ORF">GWK47_000364</name>
</gene>